<dbReference type="CDD" id="cd00158">
    <property type="entry name" value="RHOD"/>
    <property type="match status" value="1"/>
</dbReference>
<dbReference type="InterPro" id="IPR036873">
    <property type="entry name" value="Rhodanese-like_dom_sf"/>
</dbReference>
<comment type="caution">
    <text evidence="3">The sequence shown here is derived from an EMBL/GenBank/DDBJ whole genome shotgun (WGS) entry which is preliminary data.</text>
</comment>
<dbReference type="AlphaFoldDB" id="K2IHN8"/>
<dbReference type="Pfam" id="PF00581">
    <property type="entry name" value="Rhodanese"/>
    <property type="match status" value="1"/>
</dbReference>
<dbReference type="STRING" id="745411.B3C1_15022"/>
<proteinExistence type="predicted"/>
<dbReference type="SMART" id="SM00450">
    <property type="entry name" value="RHOD"/>
    <property type="match status" value="1"/>
</dbReference>
<keyword evidence="4" id="KW-1185">Reference proteome</keyword>
<evidence type="ECO:0000259" key="2">
    <source>
        <dbReference type="PROSITE" id="PS50206"/>
    </source>
</evidence>
<reference evidence="3 4" key="1">
    <citation type="journal article" date="2012" name="J. Bacteriol.">
        <title>Genome Sequence of Gallaecimonas xiamenensis Type Strain 3-C-1.</title>
        <authorList>
            <person name="Lai Q."/>
            <person name="Wang L."/>
            <person name="Wang W."/>
            <person name="Shao Z."/>
        </authorList>
    </citation>
    <scope>NUCLEOTIDE SEQUENCE [LARGE SCALE GENOMIC DNA]</scope>
    <source>
        <strain evidence="3 4">3-C-1</strain>
    </source>
</reference>
<dbReference type="SUPFAM" id="SSF52821">
    <property type="entry name" value="Rhodanese/Cell cycle control phosphatase"/>
    <property type="match status" value="1"/>
</dbReference>
<evidence type="ECO:0000313" key="3">
    <source>
        <dbReference type="EMBL" id="EKE69616.1"/>
    </source>
</evidence>
<organism evidence="3 4">
    <name type="scientific">Gallaecimonas xiamenensis 3-C-1</name>
    <dbReference type="NCBI Taxonomy" id="745411"/>
    <lineage>
        <taxon>Bacteria</taxon>
        <taxon>Pseudomonadati</taxon>
        <taxon>Pseudomonadota</taxon>
        <taxon>Gammaproteobacteria</taxon>
        <taxon>Enterobacterales</taxon>
        <taxon>Gallaecimonadaceae</taxon>
        <taxon>Gallaecimonas</taxon>
    </lineage>
</organism>
<dbReference type="EMBL" id="AMRI01000023">
    <property type="protein sequence ID" value="EKE69616.1"/>
    <property type="molecule type" value="Genomic_DNA"/>
</dbReference>
<sequence length="124" mass="13598">MRKLLLSLLMLPALAWAAQPISAEALLAKAQPPLVLDVRSPEEFMAGHVPGAINIPHTDIPKHLKSLAAARHQELVVYCRSGRRAQLAITALEADGFDQVKHLQGDWLGWQEAKLPVETGEEQP</sequence>
<evidence type="ECO:0000313" key="4">
    <source>
        <dbReference type="Proteomes" id="UP000006755"/>
    </source>
</evidence>
<name>K2IHN8_9GAMM</name>
<keyword evidence="1" id="KW-0732">Signal</keyword>
<dbReference type="RefSeq" id="WP_008485862.1">
    <property type="nucleotide sequence ID" value="NZ_AMRI01000023.1"/>
</dbReference>
<dbReference type="eggNOG" id="COG0607">
    <property type="taxonomic scope" value="Bacteria"/>
</dbReference>
<dbReference type="InterPro" id="IPR052367">
    <property type="entry name" value="Thiosulfate_ST/Rhodanese-like"/>
</dbReference>
<accession>K2IHN8</accession>
<evidence type="ECO:0000256" key="1">
    <source>
        <dbReference type="SAM" id="SignalP"/>
    </source>
</evidence>
<dbReference type="PANTHER" id="PTHR45431:SF3">
    <property type="entry name" value="RHODANESE-LIKE DOMAIN-CONTAINING PROTEIN 15, CHLOROPLASTIC"/>
    <property type="match status" value="1"/>
</dbReference>
<dbReference type="Proteomes" id="UP000006755">
    <property type="component" value="Unassembled WGS sequence"/>
</dbReference>
<gene>
    <name evidence="3" type="ORF">B3C1_15022</name>
</gene>
<protein>
    <submittedName>
        <fullName evidence="3">Phage shock protein E</fullName>
    </submittedName>
</protein>
<dbReference type="GO" id="GO:0004792">
    <property type="term" value="F:thiosulfate-cyanide sulfurtransferase activity"/>
    <property type="evidence" value="ECO:0007669"/>
    <property type="project" value="InterPro"/>
</dbReference>
<feature type="signal peptide" evidence="1">
    <location>
        <begin position="1"/>
        <end position="17"/>
    </location>
</feature>
<dbReference type="PROSITE" id="PS50206">
    <property type="entry name" value="RHODANESE_3"/>
    <property type="match status" value="1"/>
</dbReference>
<feature type="chain" id="PRO_5003861496" evidence="1">
    <location>
        <begin position="18"/>
        <end position="124"/>
    </location>
</feature>
<dbReference type="PROSITE" id="PS00380">
    <property type="entry name" value="RHODANESE_1"/>
    <property type="match status" value="1"/>
</dbReference>
<dbReference type="PANTHER" id="PTHR45431">
    <property type="entry name" value="RHODANESE-LIKE DOMAIN-CONTAINING PROTEIN 15, CHLOROPLASTIC"/>
    <property type="match status" value="1"/>
</dbReference>
<dbReference type="InterPro" id="IPR001763">
    <property type="entry name" value="Rhodanese-like_dom"/>
</dbReference>
<dbReference type="InterPro" id="IPR001307">
    <property type="entry name" value="Thiosulphate_STrfase_CS"/>
</dbReference>
<dbReference type="Gene3D" id="3.40.250.10">
    <property type="entry name" value="Rhodanese-like domain"/>
    <property type="match status" value="1"/>
</dbReference>
<dbReference type="OrthoDB" id="9814704at2"/>
<feature type="domain" description="Rhodanese" evidence="2">
    <location>
        <begin position="29"/>
        <end position="119"/>
    </location>
</feature>